<dbReference type="AlphaFoldDB" id="A0A6C0LNE1"/>
<reference evidence="1" key="1">
    <citation type="journal article" date="2020" name="Nature">
        <title>Giant virus diversity and host interactions through global metagenomics.</title>
        <authorList>
            <person name="Schulz F."/>
            <person name="Roux S."/>
            <person name="Paez-Espino D."/>
            <person name="Jungbluth S."/>
            <person name="Walsh D.A."/>
            <person name="Denef V.J."/>
            <person name="McMahon K.D."/>
            <person name="Konstantinidis K.T."/>
            <person name="Eloe-Fadrosh E.A."/>
            <person name="Kyrpides N.C."/>
            <person name="Woyke T."/>
        </authorList>
    </citation>
    <scope>NUCLEOTIDE SEQUENCE</scope>
    <source>
        <strain evidence="1">GVMAG-M-3300027969-2</strain>
    </source>
</reference>
<dbReference type="EMBL" id="MN740540">
    <property type="protein sequence ID" value="QHU32436.1"/>
    <property type="molecule type" value="Genomic_DNA"/>
</dbReference>
<accession>A0A6C0LNE1</accession>
<protein>
    <submittedName>
        <fullName evidence="1">Uncharacterized protein</fullName>
    </submittedName>
</protein>
<name>A0A6C0LNE1_9ZZZZ</name>
<sequence length="43" mass="5323">MELYKSPKFNPDKFYIKKLCKQQCLQKTHFTAFYCKNKISHFF</sequence>
<evidence type="ECO:0000313" key="1">
    <source>
        <dbReference type="EMBL" id="QHU32436.1"/>
    </source>
</evidence>
<proteinExistence type="predicted"/>
<organism evidence="1">
    <name type="scientific">viral metagenome</name>
    <dbReference type="NCBI Taxonomy" id="1070528"/>
    <lineage>
        <taxon>unclassified sequences</taxon>
        <taxon>metagenomes</taxon>
        <taxon>organismal metagenomes</taxon>
    </lineage>
</organism>